<keyword evidence="1" id="KW-1133">Transmembrane helix</keyword>
<organism evidence="2 3">
    <name type="scientific">Dyadobacter flavalbus</name>
    <dbReference type="NCBI Taxonomy" id="2579942"/>
    <lineage>
        <taxon>Bacteria</taxon>
        <taxon>Pseudomonadati</taxon>
        <taxon>Bacteroidota</taxon>
        <taxon>Cytophagia</taxon>
        <taxon>Cytophagales</taxon>
        <taxon>Spirosomataceae</taxon>
        <taxon>Dyadobacter</taxon>
    </lineage>
</organism>
<dbReference type="Proteomes" id="UP000323994">
    <property type="component" value="Unassembled WGS sequence"/>
</dbReference>
<proteinExistence type="predicted"/>
<evidence type="ECO:0000313" key="2">
    <source>
        <dbReference type="EMBL" id="KAA6438526.1"/>
    </source>
</evidence>
<accession>A0A5M8QV61</accession>
<keyword evidence="1" id="KW-0472">Membrane</keyword>
<protein>
    <submittedName>
        <fullName evidence="2">Uncharacterized protein</fullName>
    </submittedName>
</protein>
<evidence type="ECO:0000313" key="3">
    <source>
        <dbReference type="Proteomes" id="UP000323994"/>
    </source>
</evidence>
<dbReference type="AlphaFoldDB" id="A0A5M8QV61"/>
<sequence length="99" mass="10754">MAANDRMITPDPERPLVKKLNAAAIKLKSSHVAMQAKQEKVAAIKRILMLLAFFLLCVTITNALRCRSKQPIAMSGFQVLAFTAPAASAIPHYTSFAPS</sequence>
<gene>
    <name evidence="2" type="ORF">FEM33_17735</name>
</gene>
<comment type="caution">
    <text evidence="2">The sequence shown here is derived from an EMBL/GenBank/DDBJ whole genome shotgun (WGS) entry which is preliminary data.</text>
</comment>
<dbReference type="RefSeq" id="WP_139013328.1">
    <property type="nucleotide sequence ID" value="NZ_VBSN01000049.1"/>
</dbReference>
<keyword evidence="1" id="KW-0812">Transmembrane</keyword>
<name>A0A5M8QV61_9BACT</name>
<keyword evidence="3" id="KW-1185">Reference proteome</keyword>
<dbReference type="EMBL" id="VBSN01000049">
    <property type="protein sequence ID" value="KAA6438526.1"/>
    <property type="molecule type" value="Genomic_DNA"/>
</dbReference>
<reference evidence="2 3" key="1">
    <citation type="submission" date="2019-05" db="EMBL/GenBank/DDBJ databases">
        <authorList>
            <person name="Qu J.-H."/>
        </authorList>
    </citation>
    <scope>NUCLEOTIDE SEQUENCE [LARGE SCALE GENOMIC DNA]</scope>
    <source>
        <strain evidence="2 3">NS28</strain>
    </source>
</reference>
<feature type="transmembrane region" description="Helical" evidence="1">
    <location>
        <begin position="47"/>
        <end position="64"/>
    </location>
</feature>
<evidence type="ECO:0000256" key="1">
    <source>
        <dbReference type="SAM" id="Phobius"/>
    </source>
</evidence>